<dbReference type="EMBL" id="JABMCH010000041">
    <property type="protein sequence ID" value="NUU45634.1"/>
    <property type="molecule type" value="Genomic_DNA"/>
</dbReference>
<comment type="caution">
    <text evidence="1">The sequence shown here is derived from an EMBL/GenBank/DDBJ whole genome shotgun (WGS) entry which is preliminary data.</text>
</comment>
<name>A0A7Y6EDX2_9SPHN</name>
<proteinExistence type="predicted"/>
<protein>
    <submittedName>
        <fullName evidence="1">Uncharacterized protein</fullName>
    </submittedName>
</protein>
<gene>
    <name evidence="1" type="ORF">HP438_01375</name>
</gene>
<evidence type="ECO:0000313" key="2">
    <source>
        <dbReference type="Proteomes" id="UP000536441"/>
    </source>
</evidence>
<accession>A0A7Y6EDX2</accession>
<dbReference type="AlphaFoldDB" id="A0A7Y6EDX2"/>
<keyword evidence="2" id="KW-1185">Reference proteome</keyword>
<reference evidence="1 2" key="1">
    <citation type="submission" date="2020-05" db="EMBL/GenBank/DDBJ databases">
        <title>Genome Sequencing of Type Strains.</title>
        <authorList>
            <person name="Lemaire J.F."/>
            <person name="Inderbitzin P."/>
            <person name="Gregorio O.A."/>
            <person name="Collins S.B."/>
            <person name="Wespe N."/>
            <person name="Knight-Connoni V."/>
        </authorList>
    </citation>
    <scope>NUCLEOTIDE SEQUENCE [LARGE SCALE GENOMIC DNA]</scope>
    <source>
        <strain evidence="1 2">DSM 100049</strain>
    </source>
</reference>
<dbReference type="RefSeq" id="WP_175310431.1">
    <property type="nucleotide sequence ID" value="NZ_CBCRYR010000027.1"/>
</dbReference>
<evidence type="ECO:0000313" key="1">
    <source>
        <dbReference type="EMBL" id="NUU45634.1"/>
    </source>
</evidence>
<sequence length="76" mass="8501">MEKESALRAAGEALYGAQWQSPLSRDLGVTDRTIRNWVVGQHSEPSDLPSRLLPLLRARADQLAHVIALAERLQNR</sequence>
<organism evidence="1 2">
    <name type="scientific">Sphingomonas zeae</name>
    <dbReference type="NCBI Taxonomy" id="1646122"/>
    <lineage>
        <taxon>Bacteria</taxon>
        <taxon>Pseudomonadati</taxon>
        <taxon>Pseudomonadota</taxon>
        <taxon>Alphaproteobacteria</taxon>
        <taxon>Sphingomonadales</taxon>
        <taxon>Sphingomonadaceae</taxon>
        <taxon>Sphingomonas</taxon>
    </lineage>
</organism>
<dbReference type="Proteomes" id="UP000536441">
    <property type="component" value="Unassembled WGS sequence"/>
</dbReference>